<organism evidence="1 2">
    <name type="scientific">Actinoplanes italicus</name>
    <dbReference type="NCBI Taxonomy" id="113567"/>
    <lineage>
        <taxon>Bacteria</taxon>
        <taxon>Bacillati</taxon>
        <taxon>Actinomycetota</taxon>
        <taxon>Actinomycetes</taxon>
        <taxon>Micromonosporales</taxon>
        <taxon>Micromonosporaceae</taxon>
        <taxon>Actinoplanes</taxon>
    </lineage>
</organism>
<dbReference type="AlphaFoldDB" id="A0A2T0KPN6"/>
<reference evidence="1 2" key="1">
    <citation type="submission" date="2018-03" db="EMBL/GenBank/DDBJ databases">
        <title>Genomic Encyclopedia of Archaeal and Bacterial Type Strains, Phase II (KMG-II): from individual species to whole genera.</title>
        <authorList>
            <person name="Goeker M."/>
        </authorList>
    </citation>
    <scope>NUCLEOTIDE SEQUENCE [LARGE SCALE GENOMIC DNA]</scope>
    <source>
        <strain evidence="1 2">DSM 43146</strain>
    </source>
</reference>
<keyword evidence="2" id="KW-1185">Reference proteome</keyword>
<dbReference type="EMBL" id="PVMZ01000001">
    <property type="protein sequence ID" value="PRX25545.1"/>
    <property type="molecule type" value="Genomic_DNA"/>
</dbReference>
<comment type="caution">
    <text evidence="1">The sequence shown here is derived from an EMBL/GenBank/DDBJ whole genome shotgun (WGS) entry which is preliminary data.</text>
</comment>
<evidence type="ECO:0000313" key="1">
    <source>
        <dbReference type="EMBL" id="PRX25545.1"/>
    </source>
</evidence>
<name>A0A2T0KPN6_9ACTN</name>
<dbReference type="Proteomes" id="UP000239415">
    <property type="component" value="Unassembled WGS sequence"/>
</dbReference>
<sequence>MTEQQEAEVGWIRAQLPSYDQTRALATAALARVGVEIGAHLSPTAVRALAMAVVDAIDHPARLRGVDHALREADEAAQAIQQRVIAPLLGRTDSDALGRLAVHRTYLDGIQHVRAQQQQLLMHNARTWLGIEVVPLEAPDIVPLPDASELVAGRVRVERRAGTA</sequence>
<gene>
    <name evidence="1" type="ORF">CLV67_101262</name>
</gene>
<protein>
    <submittedName>
        <fullName evidence="1">Uncharacterized protein</fullName>
    </submittedName>
</protein>
<accession>A0A2T0KPN6</accession>
<proteinExistence type="predicted"/>
<evidence type="ECO:0000313" key="2">
    <source>
        <dbReference type="Proteomes" id="UP000239415"/>
    </source>
</evidence>
<dbReference type="RefSeq" id="WP_106315274.1">
    <property type="nucleotide sequence ID" value="NZ_BOMO01000024.1"/>
</dbReference>